<dbReference type="EMBL" id="BMIK01000009">
    <property type="protein sequence ID" value="GGC33939.1"/>
    <property type="molecule type" value="Genomic_DNA"/>
</dbReference>
<sequence length="228" mass="24849">MKAIYYGHSSVLLKLEGATVLFDPFISPNPKAAHIDISSLKPNYIVLSHAHEDHVADMVAIQKNSGATVMAIVETAMWVNRQDIPESEIIPFNFGGTVQADFGTIKMVYALHTNAAPDGQYAGVPAGYVLKSGGKTLYYAGDTALTIEMKLLENAGIDWAFLPIGGHFTMDVDDAITACRFINCRHVVGIHYDTFPPITIDRDTAKKKFADAGLDLHLLEIGEELTLL</sequence>
<accession>A0ABQ1M5E5</accession>
<evidence type="ECO:0000313" key="2">
    <source>
        <dbReference type="EMBL" id="GGC33939.1"/>
    </source>
</evidence>
<dbReference type="RefSeq" id="WP_188751655.1">
    <property type="nucleotide sequence ID" value="NZ_BMIK01000009.1"/>
</dbReference>
<dbReference type="InterPro" id="IPR050114">
    <property type="entry name" value="UPF0173_UPF0282_UlaG_hydrolase"/>
</dbReference>
<comment type="caution">
    <text evidence="2">The sequence shown here is derived from an EMBL/GenBank/DDBJ whole genome shotgun (WGS) entry which is preliminary data.</text>
</comment>
<dbReference type="NCBIfam" id="NF001911">
    <property type="entry name" value="PRK00685.1"/>
    <property type="match status" value="1"/>
</dbReference>
<dbReference type="InterPro" id="IPR001279">
    <property type="entry name" value="Metallo-B-lactamas"/>
</dbReference>
<evidence type="ECO:0000313" key="3">
    <source>
        <dbReference type="Proteomes" id="UP000597338"/>
    </source>
</evidence>
<keyword evidence="2" id="KW-0378">Hydrolase</keyword>
<feature type="domain" description="Metallo-beta-lactamase" evidence="1">
    <location>
        <begin position="7"/>
        <end position="191"/>
    </location>
</feature>
<keyword evidence="3" id="KW-1185">Reference proteome</keyword>
<name>A0ABQ1M5E5_9SPHI</name>
<dbReference type="PANTHER" id="PTHR43546">
    <property type="entry name" value="UPF0173 METAL-DEPENDENT HYDROLASE MJ1163-RELATED"/>
    <property type="match status" value="1"/>
</dbReference>
<reference evidence="3" key="1">
    <citation type="journal article" date="2019" name="Int. J. Syst. Evol. Microbiol.">
        <title>The Global Catalogue of Microorganisms (GCM) 10K type strain sequencing project: providing services to taxonomists for standard genome sequencing and annotation.</title>
        <authorList>
            <consortium name="The Broad Institute Genomics Platform"/>
            <consortium name="The Broad Institute Genome Sequencing Center for Infectious Disease"/>
            <person name="Wu L."/>
            <person name="Ma J."/>
        </authorList>
    </citation>
    <scope>NUCLEOTIDE SEQUENCE [LARGE SCALE GENOMIC DNA]</scope>
    <source>
        <strain evidence="3">CGMCC 1.15342</strain>
    </source>
</reference>
<dbReference type="PANTHER" id="PTHR43546:SF3">
    <property type="entry name" value="UPF0173 METAL-DEPENDENT HYDROLASE MJ1163"/>
    <property type="match status" value="1"/>
</dbReference>
<organism evidence="2 3">
    <name type="scientific">Parapedobacter defluvii</name>
    <dbReference type="NCBI Taxonomy" id="2045106"/>
    <lineage>
        <taxon>Bacteria</taxon>
        <taxon>Pseudomonadati</taxon>
        <taxon>Bacteroidota</taxon>
        <taxon>Sphingobacteriia</taxon>
        <taxon>Sphingobacteriales</taxon>
        <taxon>Sphingobacteriaceae</taxon>
        <taxon>Parapedobacter</taxon>
    </lineage>
</organism>
<evidence type="ECO:0000259" key="1">
    <source>
        <dbReference type="SMART" id="SM00849"/>
    </source>
</evidence>
<dbReference type="SUPFAM" id="SSF56281">
    <property type="entry name" value="Metallo-hydrolase/oxidoreductase"/>
    <property type="match status" value="1"/>
</dbReference>
<proteinExistence type="predicted"/>
<gene>
    <name evidence="2" type="ORF">GCM10011386_27550</name>
</gene>
<dbReference type="InterPro" id="IPR036866">
    <property type="entry name" value="RibonucZ/Hydroxyglut_hydro"/>
</dbReference>
<dbReference type="GO" id="GO:0016787">
    <property type="term" value="F:hydrolase activity"/>
    <property type="evidence" value="ECO:0007669"/>
    <property type="project" value="UniProtKB-KW"/>
</dbReference>
<dbReference type="Proteomes" id="UP000597338">
    <property type="component" value="Unassembled WGS sequence"/>
</dbReference>
<dbReference type="Gene3D" id="3.60.15.10">
    <property type="entry name" value="Ribonuclease Z/Hydroxyacylglutathione hydrolase-like"/>
    <property type="match status" value="1"/>
</dbReference>
<protein>
    <submittedName>
        <fullName evidence="2">UPF0173 metal-dependent hydrolase</fullName>
    </submittedName>
</protein>
<dbReference type="SMART" id="SM00849">
    <property type="entry name" value="Lactamase_B"/>
    <property type="match status" value="1"/>
</dbReference>
<dbReference type="Pfam" id="PF12706">
    <property type="entry name" value="Lactamase_B_2"/>
    <property type="match status" value="1"/>
</dbReference>